<dbReference type="InterPro" id="IPR050385">
    <property type="entry name" value="Archaeal_FAD_synthase"/>
</dbReference>
<organism evidence="4 5">
    <name type="scientific">candidate division WWE3 bacterium CG08_land_8_20_14_0_20_41_10</name>
    <dbReference type="NCBI Taxonomy" id="1975085"/>
    <lineage>
        <taxon>Bacteria</taxon>
        <taxon>Katanobacteria</taxon>
    </lineage>
</organism>
<dbReference type="Gene3D" id="3.40.50.620">
    <property type="entry name" value="HUPs"/>
    <property type="match status" value="2"/>
</dbReference>
<accession>A0A2H0XB45</accession>
<protein>
    <recommendedName>
        <fullName evidence="3">Cytidyltransferase-like domain-containing protein</fullName>
    </recommendedName>
</protein>
<evidence type="ECO:0000313" key="4">
    <source>
        <dbReference type="EMBL" id="PIS22160.1"/>
    </source>
</evidence>
<dbReference type="AlphaFoldDB" id="A0A2H0XB45"/>
<dbReference type="PANTHER" id="PTHR43793">
    <property type="entry name" value="FAD SYNTHASE"/>
    <property type="match status" value="1"/>
</dbReference>
<name>A0A2H0XB45_UNCKA</name>
<dbReference type="InterPro" id="IPR014729">
    <property type="entry name" value="Rossmann-like_a/b/a_fold"/>
</dbReference>
<proteinExistence type="predicted"/>
<dbReference type="Pfam" id="PF01467">
    <property type="entry name" value="CTP_transf_like"/>
    <property type="match status" value="2"/>
</dbReference>
<evidence type="ECO:0000256" key="1">
    <source>
        <dbReference type="ARBA" id="ARBA00022679"/>
    </source>
</evidence>
<dbReference type="Proteomes" id="UP000231252">
    <property type="component" value="Unassembled WGS sequence"/>
</dbReference>
<evidence type="ECO:0000259" key="3">
    <source>
        <dbReference type="Pfam" id="PF01467"/>
    </source>
</evidence>
<dbReference type="InterPro" id="IPR004821">
    <property type="entry name" value="Cyt_trans-like"/>
</dbReference>
<keyword evidence="2" id="KW-0548">Nucleotidyltransferase</keyword>
<sequence>MEKHKRAEKQHTKVVEFKDLVRLGKKIHKKSQKVVFTTGSFELITPGHCRFLSEAKALGDVLVVGVCSDRSITKIKGPDFPLLNQSARMEMLSYLRSVDYITTVDEGEPHTSIVLLEPDIFYTTQKEIENGNFDDQARYLLRKHKGKLIVQEDNNPYKSARDLIEHIANVRFMEIVASYLWSKNINFGLNTISDFKPADYGNQTPNNVKAFNPSKLIYKNPLELLELAGKKNTVFVSGSYDLLHVGHTRFIKKASLLGDTLIVGIPCDTKISAKKGYGRPIINEFSRAYVLASLAFVDYVYIFDDETVASTLEILKPAVFFTVDEDWNKGIKQSEEYKIVKGYGGKVVLEPRQSPFLSSSTIINKMAYKKVKEIFGECMQDDKFKAMLLENGQLKEENGKSR</sequence>
<evidence type="ECO:0000313" key="5">
    <source>
        <dbReference type="Proteomes" id="UP000231252"/>
    </source>
</evidence>
<feature type="domain" description="Cytidyltransferase-like" evidence="3">
    <location>
        <begin position="236"/>
        <end position="363"/>
    </location>
</feature>
<dbReference type="PANTHER" id="PTHR43793:SF2">
    <property type="entry name" value="BIFUNCTIONAL PROTEIN HLDE"/>
    <property type="match status" value="1"/>
</dbReference>
<keyword evidence="1" id="KW-0808">Transferase</keyword>
<dbReference type="GO" id="GO:0016779">
    <property type="term" value="F:nucleotidyltransferase activity"/>
    <property type="evidence" value="ECO:0007669"/>
    <property type="project" value="UniProtKB-KW"/>
</dbReference>
<gene>
    <name evidence="4" type="ORF">COT50_03465</name>
</gene>
<feature type="domain" description="Cytidyltransferase-like" evidence="3">
    <location>
        <begin position="37"/>
        <end position="122"/>
    </location>
</feature>
<dbReference type="EMBL" id="PEYU01000076">
    <property type="protein sequence ID" value="PIS22160.1"/>
    <property type="molecule type" value="Genomic_DNA"/>
</dbReference>
<comment type="caution">
    <text evidence="4">The sequence shown here is derived from an EMBL/GenBank/DDBJ whole genome shotgun (WGS) entry which is preliminary data.</text>
</comment>
<reference evidence="5" key="1">
    <citation type="submission" date="2017-09" db="EMBL/GenBank/DDBJ databases">
        <title>Depth-based differentiation of microbial function through sediment-hosted aquifers and enrichment of novel symbionts in the deep terrestrial subsurface.</title>
        <authorList>
            <person name="Probst A.J."/>
            <person name="Ladd B."/>
            <person name="Jarett J.K."/>
            <person name="Geller-Mcgrath D.E."/>
            <person name="Sieber C.M.K."/>
            <person name="Emerson J.B."/>
            <person name="Anantharaman K."/>
            <person name="Thomas B.C."/>
            <person name="Malmstrom R."/>
            <person name="Stieglmeier M."/>
            <person name="Klingl A."/>
            <person name="Woyke T."/>
            <person name="Ryan C.M."/>
            <person name="Banfield J.F."/>
        </authorList>
    </citation>
    <scope>NUCLEOTIDE SEQUENCE [LARGE SCALE GENOMIC DNA]</scope>
</reference>
<dbReference type="NCBIfam" id="TIGR00125">
    <property type="entry name" value="cyt_tran_rel"/>
    <property type="match status" value="2"/>
</dbReference>
<dbReference type="SUPFAM" id="SSF52374">
    <property type="entry name" value="Nucleotidylyl transferase"/>
    <property type="match status" value="2"/>
</dbReference>
<evidence type="ECO:0000256" key="2">
    <source>
        <dbReference type="ARBA" id="ARBA00022695"/>
    </source>
</evidence>